<dbReference type="PANTHER" id="PTHR30329:SF21">
    <property type="entry name" value="LIPOPROTEIN YIAD-RELATED"/>
    <property type="match status" value="1"/>
</dbReference>
<evidence type="ECO:0000256" key="2">
    <source>
        <dbReference type="ARBA" id="ARBA00023136"/>
    </source>
</evidence>
<dbReference type="Pfam" id="PF13677">
    <property type="entry name" value="MotB_plug"/>
    <property type="match status" value="1"/>
</dbReference>
<keyword evidence="5" id="KW-1133">Transmembrane helix</keyword>
<evidence type="ECO:0000256" key="1">
    <source>
        <dbReference type="ARBA" id="ARBA00004370"/>
    </source>
</evidence>
<dbReference type="AlphaFoldDB" id="A0A975YIH8"/>
<dbReference type="PROSITE" id="PS51123">
    <property type="entry name" value="OMPA_2"/>
    <property type="match status" value="1"/>
</dbReference>
<proteinExistence type="predicted"/>
<feature type="transmembrane region" description="Helical" evidence="5">
    <location>
        <begin position="33"/>
        <end position="52"/>
    </location>
</feature>
<feature type="compositionally biased region" description="Basic and acidic residues" evidence="4">
    <location>
        <begin position="104"/>
        <end position="113"/>
    </location>
</feature>
<dbReference type="CDD" id="cd07185">
    <property type="entry name" value="OmpA_C-like"/>
    <property type="match status" value="1"/>
</dbReference>
<feature type="compositionally biased region" description="Basic and acidic residues" evidence="4">
    <location>
        <begin position="125"/>
        <end position="139"/>
    </location>
</feature>
<dbReference type="PANTHER" id="PTHR30329">
    <property type="entry name" value="STATOR ELEMENT OF FLAGELLAR MOTOR COMPLEX"/>
    <property type="match status" value="1"/>
</dbReference>
<keyword evidence="5" id="KW-0812">Transmembrane</keyword>
<organism evidence="7 8">
    <name type="scientific">Elioraea tepida</name>
    <dbReference type="NCBI Taxonomy" id="2843330"/>
    <lineage>
        <taxon>Bacteria</taxon>
        <taxon>Pseudomonadati</taxon>
        <taxon>Pseudomonadota</taxon>
        <taxon>Alphaproteobacteria</taxon>
        <taxon>Acetobacterales</taxon>
        <taxon>Elioraeaceae</taxon>
        <taxon>Elioraea</taxon>
    </lineage>
</organism>
<keyword evidence="8" id="KW-1185">Reference proteome</keyword>
<dbReference type="EMBL" id="CP076448">
    <property type="protein sequence ID" value="QXM23815.1"/>
    <property type="molecule type" value="Genomic_DNA"/>
</dbReference>
<accession>A0A975YIH8</accession>
<feature type="domain" description="OmpA-like" evidence="6">
    <location>
        <begin position="233"/>
        <end position="352"/>
    </location>
</feature>
<dbReference type="InterPro" id="IPR006665">
    <property type="entry name" value="OmpA-like"/>
</dbReference>
<evidence type="ECO:0000256" key="3">
    <source>
        <dbReference type="PROSITE-ProRule" id="PRU00473"/>
    </source>
</evidence>
<dbReference type="RefSeq" id="WP_218284726.1">
    <property type="nucleotide sequence ID" value="NZ_CP076448.1"/>
</dbReference>
<evidence type="ECO:0000313" key="8">
    <source>
        <dbReference type="Proteomes" id="UP000694001"/>
    </source>
</evidence>
<dbReference type="GO" id="GO:0016020">
    <property type="term" value="C:membrane"/>
    <property type="evidence" value="ECO:0007669"/>
    <property type="project" value="UniProtKB-SubCell"/>
</dbReference>
<evidence type="ECO:0000259" key="6">
    <source>
        <dbReference type="PROSITE" id="PS51123"/>
    </source>
</evidence>
<reference evidence="7" key="1">
    <citation type="submission" date="2021-06" db="EMBL/GenBank/DDBJ databases">
        <title>Elioraea tepida, sp. nov., a moderately thermophilic aerobic anoxygenic phototrophic bacterium isolated from an alkaline siliceous hot spring mat community in Yellowstone National Park, WY, USA.</title>
        <authorList>
            <person name="Saini M.K."/>
            <person name="Yoshida S."/>
            <person name="Sebastian A."/>
            <person name="Hirose S."/>
            <person name="Hara E."/>
            <person name="Tamaki H."/>
            <person name="Soulier N.T."/>
            <person name="Albert I."/>
            <person name="Hanada S."/>
            <person name="Bryant D.A."/>
            <person name="Tank M."/>
        </authorList>
    </citation>
    <scope>NUCLEOTIDE SEQUENCE</scope>
    <source>
        <strain evidence="7">MS-P2</strain>
    </source>
</reference>
<dbReference type="Proteomes" id="UP000694001">
    <property type="component" value="Chromosome"/>
</dbReference>
<gene>
    <name evidence="7" type="ORF">KO353_10940</name>
</gene>
<feature type="compositionally biased region" description="Low complexity" evidence="4">
    <location>
        <begin position="172"/>
        <end position="182"/>
    </location>
</feature>
<feature type="region of interest" description="Disordered" evidence="4">
    <location>
        <begin position="78"/>
        <end position="182"/>
    </location>
</feature>
<feature type="compositionally biased region" description="Basic and acidic residues" evidence="4">
    <location>
        <begin position="159"/>
        <end position="171"/>
    </location>
</feature>
<dbReference type="InterPro" id="IPR050330">
    <property type="entry name" value="Bact_OuterMem_StrucFunc"/>
</dbReference>
<evidence type="ECO:0000256" key="5">
    <source>
        <dbReference type="SAM" id="Phobius"/>
    </source>
</evidence>
<comment type="subcellular location">
    <subcellularLocation>
        <location evidence="1">Membrane</location>
    </subcellularLocation>
</comment>
<evidence type="ECO:0000313" key="7">
    <source>
        <dbReference type="EMBL" id="QXM23815.1"/>
    </source>
</evidence>
<sequence length="357" mass="37273">MSRKTGREKDGATLVIRREEAAEHGHHGGAWKVAYADFVTAMMAFFLLMWLLNATSQEQRLGIANYFSPTNLFGAGESGTGRPFGGSSPVDDGSLVGRSGTPTIEERPERGPPPEEEEDAPGSAGERDGRAGDLGDRPKPHATGGYFPHPRAAGSGGEHATDRGAADREGPEATAAPGSAAAIAARAEAEAAAEAETRALEAAAEALRRSIADDPALAELARQVAIDVTPEGLRVQLIDAERTPMFASGSAVPSERVRLLLAKVAPTLAAIGNPLTIIGHTDAAPFRSGSGMTNWELSADRANATRRLLIEAGFPESGIRSVTGVADREPLLPAEPRAAANRRIALLIQRVHPAPGS</sequence>
<protein>
    <submittedName>
        <fullName evidence="7">OmpA family protein</fullName>
    </submittedName>
</protein>
<dbReference type="KEGG" id="elio:KO353_10940"/>
<keyword evidence="2 3" id="KW-0472">Membrane</keyword>
<evidence type="ECO:0000256" key="4">
    <source>
        <dbReference type="SAM" id="MobiDB-lite"/>
    </source>
</evidence>
<dbReference type="Pfam" id="PF00691">
    <property type="entry name" value="OmpA"/>
    <property type="match status" value="1"/>
</dbReference>
<dbReference type="InterPro" id="IPR025713">
    <property type="entry name" value="MotB-like_N_dom"/>
</dbReference>
<name>A0A975YIH8_9PROT</name>